<dbReference type="InterPro" id="IPR013099">
    <property type="entry name" value="K_chnl_dom"/>
</dbReference>
<feature type="transmembrane region" description="Helical" evidence="2">
    <location>
        <begin position="271"/>
        <end position="288"/>
    </location>
</feature>
<dbReference type="PROSITE" id="PS51201">
    <property type="entry name" value="RCK_N"/>
    <property type="match status" value="1"/>
</dbReference>
<evidence type="ECO:0000256" key="1">
    <source>
        <dbReference type="ARBA" id="ARBA00004651"/>
    </source>
</evidence>
<comment type="caution">
    <text evidence="4">The sequence shown here is derived from an EMBL/GenBank/DDBJ whole genome shotgun (WGS) entry which is preliminary data.</text>
</comment>
<evidence type="ECO:0000313" key="4">
    <source>
        <dbReference type="EMBL" id="KWT74917.1"/>
    </source>
</evidence>
<evidence type="ECO:0000256" key="2">
    <source>
        <dbReference type="SAM" id="Phobius"/>
    </source>
</evidence>
<reference evidence="4 5" key="1">
    <citation type="submission" date="2015-11" db="EMBL/GenBank/DDBJ databases">
        <authorList>
            <person name="Lin W."/>
        </authorList>
    </citation>
    <scope>NUCLEOTIDE SEQUENCE [LARGE SCALE GENOMIC DNA]</scope>
    <source>
        <strain evidence="4 5">HCH-1</strain>
    </source>
</reference>
<dbReference type="Gene3D" id="1.10.287.70">
    <property type="match status" value="1"/>
</dbReference>
<feature type="transmembrane region" description="Helical" evidence="2">
    <location>
        <begin position="240"/>
        <end position="259"/>
    </location>
</feature>
<keyword evidence="2" id="KW-1133">Transmembrane helix</keyword>
<dbReference type="Pfam" id="PF07885">
    <property type="entry name" value="Ion_trans_2"/>
    <property type="match status" value="1"/>
</dbReference>
<dbReference type="SUPFAM" id="SSF51735">
    <property type="entry name" value="NAD(P)-binding Rossmann-fold domains"/>
    <property type="match status" value="2"/>
</dbReference>
<dbReference type="RefSeq" id="WP_236861851.1">
    <property type="nucleotide sequence ID" value="NZ_LNQR01000137.1"/>
</dbReference>
<accession>A0ABR5SAT2</accession>
<keyword evidence="2" id="KW-0472">Membrane</keyword>
<dbReference type="Proteomes" id="UP000060487">
    <property type="component" value="Unassembled WGS sequence"/>
</dbReference>
<keyword evidence="2" id="KW-0812">Transmembrane</keyword>
<dbReference type="PANTHER" id="PTHR43833:SF11">
    <property type="entry name" value="VOLTAGE-GATED POTASSIUM CHANNEL KCH"/>
    <property type="match status" value="1"/>
</dbReference>
<evidence type="ECO:0000313" key="5">
    <source>
        <dbReference type="Proteomes" id="UP000060487"/>
    </source>
</evidence>
<dbReference type="InterPro" id="IPR036291">
    <property type="entry name" value="NAD(P)-bd_dom_sf"/>
</dbReference>
<dbReference type="InterPro" id="IPR050721">
    <property type="entry name" value="Trk_Ktr_HKT_K-transport"/>
</dbReference>
<dbReference type="InterPro" id="IPR003148">
    <property type="entry name" value="RCK_N"/>
</dbReference>
<dbReference type="PANTHER" id="PTHR43833">
    <property type="entry name" value="POTASSIUM CHANNEL PROTEIN 2-RELATED-RELATED"/>
    <property type="match status" value="1"/>
</dbReference>
<evidence type="ECO:0000259" key="3">
    <source>
        <dbReference type="PROSITE" id="PS51201"/>
    </source>
</evidence>
<feature type="domain" description="RCK N-terminal" evidence="3">
    <location>
        <begin position="338"/>
        <end position="457"/>
    </location>
</feature>
<comment type="subcellular location">
    <subcellularLocation>
        <location evidence="1">Cell membrane</location>
        <topology evidence="1">Multi-pass membrane protein</topology>
    </subcellularLocation>
</comment>
<protein>
    <submittedName>
        <fullName evidence="4">Potassium transporter TrkA</fullName>
    </submittedName>
</protein>
<gene>
    <name evidence="4" type="ORF">ASN18_3310</name>
</gene>
<dbReference type="SUPFAM" id="SSF81324">
    <property type="entry name" value="Voltage-gated potassium channels"/>
    <property type="match status" value="1"/>
</dbReference>
<feature type="transmembrane region" description="Helical" evidence="2">
    <location>
        <begin position="300"/>
        <end position="322"/>
    </location>
</feature>
<name>A0ABR5SAT2_9BACT</name>
<proteinExistence type="predicted"/>
<sequence length="547" mass="59782">MSGGVLIFGLSHVGLRIAEILNDTGAKVFVAADARQQSAVLHGKAIELVFSGRCDLAALKTIDLTPYESIVLPGENELFNLQAALFIREINPDIRIVVRLFNLNLGRKLEASIKNIRVLSVSAAASSSFATSALIERPIRSFKINGLIMVTYKVKGSAFEGKTVLDIESARDIKVVAVNDIVFPNVLADKATIAADDDLVLFSTYATAKEVSGVRQSDARHHTVKRHRSSLFNRWQIDTVLLYTLLALIGIAAFSVSYFHHSERLSLVDSLYFVITVLTTVGFGDINLKDSALGAKAVGMILMLSGVSLSAILFAIITGGLIKKRLELFMGRKRMGLKGHIILCGFGDVGVRVFEDLIALNEKVLVIEKNPENKYIQILRQSNVPFIISDAALEETLRLANLRHAKSIICATDDDMKNLEIGLNARAVKSHMRVVLRIFDSEFAQMIQKHFNIHVALSSAAIAAPTFASASDVEHESANMEIHAIINVHGQRLAIAAYGKDIQGNAANGNIIPLFFVNNNGEISFNTIGLSQWDKLYCMIKWGGNNA</sequence>
<organism evidence="4 5">
    <name type="scientific">Candidatus Magnetominusculus xianensis</name>
    <dbReference type="NCBI Taxonomy" id="1748249"/>
    <lineage>
        <taxon>Bacteria</taxon>
        <taxon>Pseudomonadati</taxon>
        <taxon>Nitrospirota</taxon>
        <taxon>Nitrospiria</taxon>
        <taxon>Nitrospirales</taxon>
        <taxon>Nitrospiraceae</taxon>
        <taxon>Candidatus Magnetominusculus</taxon>
    </lineage>
</organism>
<dbReference type="Pfam" id="PF02254">
    <property type="entry name" value="TrkA_N"/>
    <property type="match status" value="2"/>
</dbReference>
<dbReference type="Gene3D" id="3.40.50.720">
    <property type="entry name" value="NAD(P)-binding Rossmann-like Domain"/>
    <property type="match status" value="2"/>
</dbReference>
<keyword evidence="5" id="KW-1185">Reference proteome</keyword>
<dbReference type="EMBL" id="LNQR01000137">
    <property type="protein sequence ID" value="KWT74917.1"/>
    <property type="molecule type" value="Genomic_DNA"/>
</dbReference>